<dbReference type="AlphaFoldDB" id="A0A662Z7I8"/>
<dbReference type="EMBL" id="FOSF01000002">
    <property type="protein sequence ID" value="SFJ77561.1"/>
    <property type="molecule type" value="Genomic_DNA"/>
</dbReference>
<organism evidence="1 2">
    <name type="scientific">Succinivibrio dextrinosolvens</name>
    <dbReference type="NCBI Taxonomy" id="83771"/>
    <lineage>
        <taxon>Bacteria</taxon>
        <taxon>Pseudomonadati</taxon>
        <taxon>Pseudomonadota</taxon>
        <taxon>Gammaproteobacteria</taxon>
        <taxon>Aeromonadales</taxon>
        <taxon>Succinivibrionaceae</taxon>
        <taxon>Succinivibrio</taxon>
    </lineage>
</organism>
<proteinExistence type="predicted"/>
<keyword evidence="2" id="KW-1185">Reference proteome</keyword>
<reference evidence="1 2" key="1">
    <citation type="submission" date="2016-10" db="EMBL/GenBank/DDBJ databases">
        <authorList>
            <person name="Varghese N."/>
            <person name="Submissions S."/>
        </authorList>
    </citation>
    <scope>NUCLEOTIDE SEQUENCE [LARGE SCALE GENOMIC DNA]</scope>
    <source>
        <strain evidence="1 2">22B</strain>
    </source>
</reference>
<evidence type="ECO:0000313" key="2">
    <source>
        <dbReference type="Proteomes" id="UP000243374"/>
    </source>
</evidence>
<dbReference type="Proteomes" id="UP000243374">
    <property type="component" value="Unassembled WGS sequence"/>
</dbReference>
<sequence>MEKLQLDDVFIKGSQRIQKSVNEYDSPKEFFYQLLKVHILNQYIISWFNNSDKDMINYSYVFSGIKLKKEIENYSVCFETKYWYNSYYIVITVCSKKSIPKKALKALFDEVSDHVETKQNKTNGEYEYSLWLWILDYDVYEKYIDKIDDKIIKNNWKTYSKYIELICKKCMKKIFENICKRIKKINKEQQKQDVNKPNDIDKKTKQDGDMPYYIYKNLPY</sequence>
<evidence type="ECO:0000313" key="1">
    <source>
        <dbReference type="EMBL" id="SFJ77561.1"/>
    </source>
</evidence>
<protein>
    <submittedName>
        <fullName evidence="1">Uncharacterized protein</fullName>
    </submittedName>
</protein>
<accession>A0A662Z7I8</accession>
<dbReference type="RefSeq" id="WP_074838232.1">
    <property type="nucleotide sequence ID" value="NZ_CP047056.1"/>
</dbReference>
<gene>
    <name evidence="1" type="ORF">SAMN04487865_10022</name>
</gene>
<name>A0A662Z7I8_9GAMM</name>